<dbReference type="Proteomes" id="UP000600080">
    <property type="component" value="Unassembled WGS sequence"/>
</dbReference>
<evidence type="ECO:0000313" key="5">
    <source>
        <dbReference type="Proteomes" id="UP000600080"/>
    </source>
</evidence>
<evidence type="ECO:0000313" key="4">
    <source>
        <dbReference type="EMBL" id="GGN46906.1"/>
    </source>
</evidence>
<dbReference type="GeneID" id="301548953"/>
<proteinExistence type="predicted"/>
<sequence length="215" mass="22438">MTKHRRTRRYRKAAVAAFAVGAVAVPSAAMACINDPGQAGGGHQGHWQNAAYRHHHWSGESDGSGKPTAGAAKAAAASPSKSTAKASASASGDTAQVVKLVNDERGKAGCAPLKVNAELTKAAQDHSKDMAGHKNMSHTGSDGSSPGDRITRAGYSWGAYGENVAYGYSSPESVMKGWMNSPGHKRNILDCSFKEIGVGHAQPGDYWTQDFGTAR</sequence>
<keyword evidence="5" id="KW-1185">Reference proteome</keyword>
<comment type="caution">
    <text evidence="4">The sequence shown here is derived from an EMBL/GenBank/DDBJ whole genome shotgun (WGS) entry which is preliminary data.</text>
</comment>
<reference evidence="5" key="1">
    <citation type="journal article" date="2019" name="Int. J. Syst. Evol. Microbiol.">
        <title>The Global Catalogue of Microorganisms (GCM) 10K type strain sequencing project: providing services to taxonomists for standard genome sequencing and annotation.</title>
        <authorList>
            <consortium name="The Broad Institute Genomics Platform"/>
            <consortium name="The Broad Institute Genome Sequencing Center for Infectious Disease"/>
            <person name="Wu L."/>
            <person name="Ma J."/>
        </authorList>
    </citation>
    <scope>NUCLEOTIDE SEQUENCE [LARGE SCALE GENOMIC DNA]</scope>
    <source>
        <strain evidence="5">CGMCC 4.7323</strain>
    </source>
</reference>
<dbReference type="RefSeq" id="WP_189098583.1">
    <property type="nucleotide sequence ID" value="NZ_BMND01000012.1"/>
</dbReference>
<dbReference type="EMBL" id="BMND01000012">
    <property type="protein sequence ID" value="GGN46906.1"/>
    <property type="molecule type" value="Genomic_DNA"/>
</dbReference>
<dbReference type="InterPro" id="IPR014044">
    <property type="entry name" value="CAP_dom"/>
</dbReference>
<evidence type="ECO:0000256" key="2">
    <source>
        <dbReference type="SAM" id="SignalP"/>
    </source>
</evidence>
<dbReference type="CDD" id="cd05379">
    <property type="entry name" value="CAP_bacterial"/>
    <property type="match status" value="1"/>
</dbReference>
<dbReference type="Gene3D" id="3.40.33.10">
    <property type="entry name" value="CAP"/>
    <property type="match status" value="1"/>
</dbReference>
<accession>A0ABQ2JIX5</accession>
<name>A0ABQ2JIX5_9ACTN</name>
<feature type="signal peptide" evidence="2">
    <location>
        <begin position="1"/>
        <end position="31"/>
    </location>
</feature>
<dbReference type="SUPFAM" id="SSF55797">
    <property type="entry name" value="PR-1-like"/>
    <property type="match status" value="1"/>
</dbReference>
<gene>
    <name evidence="4" type="ORF">GCM10012285_32010</name>
</gene>
<evidence type="ECO:0000256" key="1">
    <source>
        <dbReference type="SAM" id="MobiDB-lite"/>
    </source>
</evidence>
<feature type="domain" description="SCP" evidence="3">
    <location>
        <begin position="99"/>
        <end position="211"/>
    </location>
</feature>
<evidence type="ECO:0000259" key="3">
    <source>
        <dbReference type="Pfam" id="PF00188"/>
    </source>
</evidence>
<dbReference type="Pfam" id="PF00188">
    <property type="entry name" value="CAP"/>
    <property type="match status" value="1"/>
</dbReference>
<feature type="compositionally biased region" description="Low complexity" evidence="1">
    <location>
        <begin position="64"/>
        <end position="78"/>
    </location>
</feature>
<organism evidence="4 5">
    <name type="scientific">Streptomyces kronopolitis</name>
    <dbReference type="NCBI Taxonomy" id="1612435"/>
    <lineage>
        <taxon>Bacteria</taxon>
        <taxon>Bacillati</taxon>
        <taxon>Actinomycetota</taxon>
        <taxon>Actinomycetes</taxon>
        <taxon>Kitasatosporales</taxon>
        <taxon>Streptomycetaceae</taxon>
        <taxon>Streptomyces</taxon>
    </lineage>
</organism>
<dbReference type="InterPro" id="IPR035940">
    <property type="entry name" value="CAP_sf"/>
</dbReference>
<dbReference type="PANTHER" id="PTHR31157:SF1">
    <property type="entry name" value="SCP DOMAIN-CONTAINING PROTEIN"/>
    <property type="match status" value="1"/>
</dbReference>
<dbReference type="PROSITE" id="PS51257">
    <property type="entry name" value="PROKAR_LIPOPROTEIN"/>
    <property type="match status" value="1"/>
</dbReference>
<dbReference type="PANTHER" id="PTHR31157">
    <property type="entry name" value="SCP DOMAIN-CONTAINING PROTEIN"/>
    <property type="match status" value="1"/>
</dbReference>
<feature type="region of interest" description="Disordered" evidence="1">
    <location>
        <begin position="129"/>
        <end position="148"/>
    </location>
</feature>
<feature type="region of interest" description="Disordered" evidence="1">
    <location>
        <begin position="56"/>
        <end position="78"/>
    </location>
</feature>
<keyword evidence="2" id="KW-0732">Signal</keyword>
<feature type="chain" id="PRO_5046419513" description="SCP domain-containing protein" evidence="2">
    <location>
        <begin position="32"/>
        <end position="215"/>
    </location>
</feature>
<protein>
    <recommendedName>
        <fullName evidence="3">SCP domain-containing protein</fullName>
    </recommendedName>
</protein>